<feature type="region of interest" description="Disordered" evidence="1">
    <location>
        <begin position="1"/>
        <end position="166"/>
    </location>
</feature>
<dbReference type="PANTHER" id="PTHR40460">
    <property type="entry name" value="CHROMOSOME 1, WHOLE GENOME SHOTGUN SEQUENCE"/>
    <property type="match status" value="1"/>
</dbReference>
<dbReference type="Proteomes" id="UP000223968">
    <property type="component" value="Unassembled WGS sequence"/>
</dbReference>
<sequence length="166" mass="18276">MSSTNNPQPQAATSSYLGQASNTVKNTVNKVTGSKDYDNTPEHHKETQPPPSGQYNQTVGSAKQTLGSAIGNDSLRKAGEQQNAEGEEQEARKQAQQWGQGAGDRVTGKVGEFLSGPGFGGSEEERIKAENERRKFKEMHDEGKAQQKEAKKDIEQRWGDEDKERR</sequence>
<dbReference type="EMBL" id="PDNB01000102">
    <property type="protein sequence ID" value="PGH08324.1"/>
    <property type="molecule type" value="Genomic_DNA"/>
</dbReference>
<protein>
    <recommendedName>
        <fullName evidence="4">CsbD-like domain-containing protein</fullName>
    </recommendedName>
</protein>
<dbReference type="OrthoDB" id="5309565at2759"/>
<feature type="compositionally biased region" description="Polar residues" evidence="1">
    <location>
        <begin position="1"/>
        <end position="32"/>
    </location>
</feature>
<evidence type="ECO:0000256" key="1">
    <source>
        <dbReference type="SAM" id="MobiDB-lite"/>
    </source>
</evidence>
<evidence type="ECO:0000313" key="2">
    <source>
        <dbReference type="EMBL" id="PGH08324.1"/>
    </source>
</evidence>
<organism evidence="2 3">
    <name type="scientific">Helicocarpus griseus UAMH5409</name>
    <dbReference type="NCBI Taxonomy" id="1447875"/>
    <lineage>
        <taxon>Eukaryota</taxon>
        <taxon>Fungi</taxon>
        <taxon>Dikarya</taxon>
        <taxon>Ascomycota</taxon>
        <taxon>Pezizomycotina</taxon>
        <taxon>Eurotiomycetes</taxon>
        <taxon>Eurotiomycetidae</taxon>
        <taxon>Onygenales</taxon>
        <taxon>Ajellomycetaceae</taxon>
        <taxon>Helicocarpus</taxon>
    </lineage>
</organism>
<evidence type="ECO:0000313" key="3">
    <source>
        <dbReference type="Proteomes" id="UP000223968"/>
    </source>
</evidence>
<keyword evidence="3" id="KW-1185">Reference proteome</keyword>
<feature type="compositionally biased region" description="Basic and acidic residues" evidence="1">
    <location>
        <begin position="33"/>
        <end position="47"/>
    </location>
</feature>
<reference evidence="2 3" key="1">
    <citation type="submission" date="2017-10" db="EMBL/GenBank/DDBJ databases">
        <title>Comparative genomics in systemic dimorphic fungi from Ajellomycetaceae.</title>
        <authorList>
            <person name="Munoz J.F."/>
            <person name="Mcewen J.G."/>
            <person name="Clay O.K."/>
            <person name="Cuomo C.A."/>
        </authorList>
    </citation>
    <scope>NUCLEOTIDE SEQUENCE [LARGE SCALE GENOMIC DNA]</scope>
    <source>
        <strain evidence="2 3">UAMH5409</strain>
    </source>
</reference>
<comment type="caution">
    <text evidence="2">The sequence shown here is derived from an EMBL/GenBank/DDBJ whole genome shotgun (WGS) entry which is preliminary data.</text>
</comment>
<feature type="compositionally biased region" description="Polar residues" evidence="1">
    <location>
        <begin position="53"/>
        <end position="67"/>
    </location>
</feature>
<dbReference type="STRING" id="1447875.A0A2B7X9J1"/>
<proteinExistence type="predicted"/>
<name>A0A2B7X9J1_9EURO</name>
<evidence type="ECO:0008006" key="4">
    <source>
        <dbReference type="Google" id="ProtNLM"/>
    </source>
</evidence>
<dbReference type="AlphaFoldDB" id="A0A2B7X9J1"/>
<accession>A0A2B7X9J1</accession>
<dbReference type="PANTHER" id="PTHR40460:SF1">
    <property type="entry name" value="CSBD-LIKE DOMAIN-CONTAINING PROTEIN"/>
    <property type="match status" value="1"/>
</dbReference>
<feature type="compositionally biased region" description="Basic and acidic residues" evidence="1">
    <location>
        <begin position="123"/>
        <end position="166"/>
    </location>
</feature>
<gene>
    <name evidence="2" type="ORF">AJ79_06011</name>
</gene>